<feature type="active site" evidence="10">
    <location>
        <position position="74"/>
    </location>
</feature>
<evidence type="ECO:0000256" key="4">
    <source>
        <dbReference type="ARBA" id="ARBA00023002"/>
    </source>
</evidence>
<dbReference type="NCBIfam" id="TIGR00357">
    <property type="entry name" value="peptide-methionine (R)-S-oxide reductase MsrB"/>
    <property type="match status" value="1"/>
</dbReference>
<comment type="catalytic activity">
    <reaction evidence="8">
        <text>L-methionyl-[protein] + [thioredoxin]-disulfide + H2O = L-methionyl-(R)-S-oxide-[protein] + [thioredoxin]-dithiol</text>
        <dbReference type="Rhea" id="RHEA:24164"/>
        <dbReference type="Rhea" id="RHEA-COMP:10698"/>
        <dbReference type="Rhea" id="RHEA-COMP:10700"/>
        <dbReference type="Rhea" id="RHEA-COMP:12313"/>
        <dbReference type="Rhea" id="RHEA-COMP:12314"/>
        <dbReference type="ChEBI" id="CHEBI:15377"/>
        <dbReference type="ChEBI" id="CHEBI:16044"/>
        <dbReference type="ChEBI" id="CHEBI:29950"/>
        <dbReference type="ChEBI" id="CHEBI:45764"/>
        <dbReference type="ChEBI" id="CHEBI:50058"/>
        <dbReference type="EC" id="1.8.4.12"/>
    </reaction>
</comment>
<comment type="similarity">
    <text evidence="2">In the C-terminal section; belongs to the MsrB Met sulfoxide reductase family.</text>
</comment>
<comment type="catalytic activity">
    <reaction evidence="9 10">
        <text>[thioredoxin]-disulfide + L-methionine + H2O = L-methionine (S)-S-oxide + [thioredoxin]-dithiol</text>
        <dbReference type="Rhea" id="RHEA:19993"/>
        <dbReference type="Rhea" id="RHEA-COMP:10698"/>
        <dbReference type="Rhea" id="RHEA-COMP:10700"/>
        <dbReference type="ChEBI" id="CHEBI:15377"/>
        <dbReference type="ChEBI" id="CHEBI:29950"/>
        <dbReference type="ChEBI" id="CHEBI:50058"/>
        <dbReference type="ChEBI" id="CHEBI:57844"/>
        <dbReference type="ChEBI" id="CHEBI:58772"/>
        <dbReference type="EC" id="1.8.4.11"/>
    </reaction>
</comment>
<organism evidence="14 15">
    <name type="scientific">Pseudogracilibacillus auburnensis</name>
    <dbReference type="NCBI Taxonomy" id="1494959"/>
    <lineage>
        <taxon>Bacteria</taxon>
        <taxon>Bacillati</taxon>
        <taxon>Bacillota</taxon>
        <taxon>Bacilli</taxon>
        <taxon>Bacillales</taxon>
        <taxon>Bacillaceae</taxon>
        <taxon>Pseudogracilibacillus</taxon>
    </lineage>
</organism>
<proteinExistence type="inferred from homology"/>
<dbReference type="Pfam" id="PF01641">
    <property type="entry name" value="SelR"/>
    <property type="match status" value="1"/>
</dbReference>
<keyword evidence="12" id="KW-0732">Signal</keyword>
<evidence type="ECO:0000256" key="5">
    <source>
        <dbReference type="ARBA" id="ARBA00023268"/>
    </source>
</evidence>
<dbReference type="InterPro" id="IPR002579">
    <property type="entry name" value="Met_Sox_Rdtase_MsrB_dom"/>
</dbReference>
<feature type="region of interest" description="Disordered" evidence="11">
    <location>
        <begin position="26"/>
        <end position="53"/>
    </location>
</feature>
<dbReference type="Proteomes" id="UP000247978">
    <property type="component" value="Unassembled WGS sequence"/>
</dbReference>
<keyword evidence="4 10" id="KW-0560">Oxidoreductase</keyword>
<dbReference type="PROSITE" id="PS51257">
    <property type="entry name" value="PROKAR_LIPOPROTEIN"/>
    <property type="match status" value="1"/>
</dbReference>
<dbReference type="PROSITE" id="PS51790">
    <property type="entry name" value="MSRB"/>
    <property type="match status" value="1"/>
</dbReference>
<comment type="similarity">
    <text evidence="10">Belongs to the MsrA Met sulfoxide reductase family.</text>
</comment>
<dbReference type="FunFam" id="2.170.150.20:FF:000003">
    <property type="entry name" value="Peptide methionine sulfoxide reductase MsrB"/>
    <property type="match status" value="1"/>
</dbReference>
<dbReference type="NCBIfam" id="TIGR00401">
    <property type="entry name" value="msrA"/>
    <property type="match status" value="1"/>
</dbReference>
<dbReference type="EMBL" id="QJJQ01000005">
    <property type="protein sequence ID" value="PXW87488.1"/>
    <property type="molecule type" value="Genomic_DNA"/>
</dbReference>
<dbReference type="Gene3D" id="3.30.1060.10">
    <property type="entry name" value="Peptide methionine sulphoxide reductase MsrA"/>
    <property type="match status" value="1"/>
</dbReference>
<dbReference type="InterPro" id="IPR036509">
    <property type="entry name" value="Met_Sox_Rdtase_MsrA_sf"/>
</dbReference>
<feature type="domain" description="MsrB" evidence="13">
    <location>
        <begin position="238"/>
        <end position="361"/>
    </location>
</feature>
<evidence type="ECO:0000313" key="15">
    <source>
        <dbReference type="Proteomes" id="UP000247978"/>
    </source>
</evidence>
<sequence>MRQFFIYFTGLTLILSACSASPKDSVHSPMNKSPEVQHDLDSPASFSNEQIDSPNANVDYSNSSLEKIYFAGGCFWGVEAYFERIYGVFNATPGYANGTGEDPTYDDVISGEEEFAETVEIVYDPARITLDELLLYFFKVIDPTLHNQQGNDIGIQYRTGIYYVQDEDLETIEAAVKQEQKKYKKEIVTEVLPLENYYLAEEYHQDYLTKNPNGYCHINLDILDEIEIDPNAYSIPSKEELKEKLTTEQYNVTMEDDTETAYSNEYWDFYEPGIYVDIVTGEPLFSSREKYDSECGWPSFTRPIDPDVVTYHEDTSFNMIRTEVRSRVGDIHLGHVFDDGPKDRGGKRYCINSAAIEFIHIDEMKEKGYGHLVNIVE</sequence>
<dbReference type="PANTHER" id="PTHR10173:SF59">
    <property type="entry name" value="PEPTIDE METHIONINE SULFOXIDE REDUCTASE MSRA_MSRB"/>
    <property type="match status" value="1"/>
</dbReference>
<evidence type="ECO:0000256" key="2">
    <source>
        <dbReference type="ARBA" id="ARBA00008076"/>
    </source>
</evidence>
<dbReference type="GO" id="GO:0030091">
    <property type="term" value="P:protein repair"/>
    <property type="evidence" value="ECO:0007669"/>
    <property type="project" value="InterPro"/>
</dbReference>
<dbReference type="PANTHER" id="PTHR10173">
    <property type="entry name" value="METHIONINE SULFOXIDE REDUCTASE"/>
    <property type="match status" value="1"/>
</dbReference>
<dbReference type="Gene3D" id="2.170.150.20">
    <property type="entry name" value="Peptide methionine sulfoxide reductase"/>
    <property type="match status" value="1"/>
</dbReference>
<dbReference type="GO" id="GO:0005737">
    <property type="term" value="C:cytoplasm"/>
    <property type="evidence" value="ECO:0007669"/>
    <property type="project" value="TreeGrafter"/>
</dbReference>
<feature type="signal peptide" evidence="12">
    <location>
        <begin position="1"/>
        <end position="22"/>
    </location>
</feature>
<keyword evidence="5" id="KW-0511">Multifunctional enzyme</keyword>
<dbReference type="InterPro" id="IPR002569">
    <property type="entry name" value="Met_Sox_Rdtase_MsrA_dom"/>
</dbReference>
<dbReference type="HAMAP" id="MF_01401">
    <property type="entry name" value="MsrA"/>
    <property type="match status" value="1"/>
</dbReference>
<dbReference type="AlphaFoldDB" id="A0A2V3W2X3"/>
<dbReference type="GO" id="GO:0033743">
    <property type="term" value="F:peptide-methionine (R)-S-oxide reductase activity"/>
    <property type="evidence" value="ECO:0007669"/>
    <property type="project" value="UniProtKB-EC"/>
</dbReference>
<dbReference type="GO" id="GO:0008113">
    <property type="term" value="F:peptide-methionine (S)-S-oxide reductase activity"/>
    <property type="evidence" value="ECO:0007669"/>
    <property type="project" value="UniProtKB-UniRule"/>
</dbReference>
<gene>
    <name evidence="10" type="primary">msrA</name>
    <name evidence="14" type="ORF">DFR56_105130</name>
</gene>
<dbReference type="GO" id="GO:0006979">
    <property type="term" value="P:response to oxidative stress"/>
    <property type="evidence" value="ECO:0007669"/>
    <property type="project" value="InterPro"/>
</dbReference>
<evidence type="ECO:0000256" key="3">
    <source>
        <dbReference type="ARBA" id="ARBA00011017"/>
    </source>
</evidence>
<comment type="caution">
    <text evidence="14">The sequence shown here is derived from an EMBL/GenBank/DDBJ whole genome shotgun (WGS) entry which is preliminary data.</text>
</comment>
<evidence type="ECO:0000256" key="8">
    <source>
        <dbReference type="ARBA" id="ARBA00048488"/>
    </source>
</evidence>
<evidence type="ECO:0000256" key="1">
    <source>
        <dbReference type="ARBA" id="ARBA00007174"/>
    </source>
</evidence>
<comment type="similarity">
    <text evidence="1">Belongs to the MsrB Met sulfoxide reductase family.</text>
</comment>
<dbReference type="RefSeq" id="WP_244916463.1">
    <property type="nucleotide sequence ID" value="NZ_JBHUHB010000001.1"/>
</dbReference>
<feature type="chain" id="PRO_5016180132" description="Peptide methionine sulfoxide reductase MsrA" evidence="12">
    <location>
        <begin position="23"/>
        <end position="377"/>
    </location>
</feature>
<evidence type="ECO:0000313" key="14">
    <source>
        <dbReference type="EMBL" id="PXW87488.1"/>
    </source>
</evidence>
<comment type="catalytic activity">
    <reaction evidence="7 10">
        <text>L-methionyl-[protein] + [thioredoxin]-disulfide + H2O = L-methionyl-(S)-S-oxide-[protein] + [thioredoxin]-dithiol</text>
        <dbReference type="Rhea" id="RHEA:14217"/>
        <dbReference type="Rhea" id="RHEA-COMP:10698"/>
        <dbReference type="Rhea" id="RHEA-COMP:10700"/>
        <dbReference type="Rhea" id="RHEA-COMP:12313"/>
        <dbReference type="Rhea" id="RHEA-COMP:12315"/>
        <dbReference type="ChEBI" id="CHEBI:15377"/>
        <dbReference type="ChEBI" id="CHEBI:16044"/>
        <dbReference type="ChEBI" id="CHEBI:29950"/>
        <dbReference type="ChEBI" id="CHEBI:44120"/>
        <dbReference type="ChEBI" id="CHEBI:50058"/>
        <dbReference type="EC" id="1.8.4.11"/>
    </reaction>
</comment>
<evidence type="ECO:0000256" key="10">
    <source>
        <dbReference type="HAMAP-Rule" id="MF_01401"/>
    </source>
</evidence>
<comment type="function">
    <text evidence="6 10">Has an important function as a repair enzyme for proteins that have been inactivated by oxidation. Catalyzes the reversible oxidation-reduction of methionine sulfoxide in proteins to methionine.</text>
</comment>
<evidence type="ECO:0000256" key="12">
    <source>
        <dbReference type="SAM" id="SignalP"/>
    </source>
</evidence>
<evidence type="ECO:0000256" key="6">
    <source>
        <dbReference type="ARBA" id="ARBA00024679"/>
    </source>
</evidence>
<dbReference type="SUPFAM" id="SSF55068">
    <property type="entry name" value="Peptide methionine sulfoxide reductase"/>
    <property type="match status" value="1"/>
</dbReference>
<dbReference type="EC" id="1.8.4.11" evidence="10"/>
<dbReference type="InterPro" id="IPR011057">
    <property type="entry name" value="Mss4-like_sf"/>
</dbReference>
<reference evidence="14 15" key="1">
    <citation type="submission" date="2018-05" db="EMBL/GenBank/DDBJ databases">
        <title>Genomic Encyclopedia of Type Strains, Phase IV (KMG-IV): sequencing the most valuable type-strain genomes for metagenomic binning, comparative biology and taxonomic classification.</title>
        <authorList>
            <person name="Goeker M."/>
        </authorList>
    </citation>
    <scope>NUCLEOTIDE SEQUENCE [LARGE SCALE GENOMIC DNA]</scope>
    <source>
        <strain evidence="14 15">DSM 28556</strain>
    </source>
</reference>
<evidence type="ECO:0000256" key="7">
    <source>
        <dbReference type="ARBA" id="ARBA00047806"/>
    </source>
</evidence>
<name>A0A2V3W2X3_9BACI</name>
<comment type="similarity">
    <text evidence="3">In the N-terminal section; belongs to the MsrA Met sulfoxide reductase family.</text>
</comment>
<dbReference type="GO" id="GO:0033744">
    <property type="term" value="F:L-methionine:thioredoxin-disulfide S-oxidoreductase activity"/>
    <property type="evidence" value="ECO:0007669"/>
    <property type="project" value="RHEA"/>
</dbReference>
<evidence type="ECO:0000256" key="9">
    <source>
        <dbReference type="ARBA" id="ARBA00048782"/>
    </source>
</evidence>
<dbReference type="SUPFAM" id="SSF51316">
    <property type="entry name" value="Mss4-like"/>
    <property type="match status" value="1"/>
</dbReference>
<accession>A0A2V3W2X3</accession>
<dbReference type="InterPro" id="IPR028427">
    <property type="entry name" value="Met_Sox_Rdtase_MsrB"/>
</dbReference>
<evidence type="ECO:0000256" key="11">
    <source>
        <dbReference type="SAM" id="MobiDB-lite"/>
    </source>
</evidence>
<feature type="compositionally biased region" description="Polar residues" evidence="11">
    <location>
        <begin position="44"/>
        <end position="53"/>
    </location>
</feature>
<evidence type="ECO:0000259" key="13">
    <source>
        <dbReference type="PROSITE" id="PS51790"/>
    </source>
</evidence>
<protein>
    <recommendedName>
        <fullName evidence="10">Peptide methionine sulfoxide reductase MsrA</fullName>
        <shortName evidence="10">Protein-methionine-S-oxide reductase</shortName>
        <ecNumber evidence="10">1.8.4.11</ecNumber>
    </recommendedName>
    <alternativeName>
        <fullName evidence="10">Peptide-methionine (S)-S-oxide reductase</fullName>
        <shortName evidence="10">Peptide Met(O) reductase</shortName>
    </alternativeName>
</protein>
<keyword evidence="15" id="KW-1185">Reference proteome</keyword>
<dbReference type="Pfam" id="PF01625">
    <property type="entry name" value="PMSR"/>
    <property type="match status" value="1"/>
</dbReference>